<dbReference type="Pfam" id="PF05378">
    <property type="entry name" value="Hydant_A_N"/>
    <property type="match status" value="1"/>
</dbReference>
<accession>A0A7X1B109</accession>
<dbReference type="GO" id="GO:0006749">
    <property type="term" value="P:glutathione metabolic process"/>
    <property type="evidence" value="ECO:0007669"/>
    <property type="project" value="TreeGrafter"/>
</dbReference>
<feature type="domain" description="Hydantoinase B/oxoprolinase" evidence="3">
    <location>
        <begin position="717"/>
        <end position="1231"/>
    </location>
</feature>
<comment type="similarity">
    <text evidence="1">Belongs to the oxoprolinase family.</text>
</comment>
<evidence type="ECO:0000256" key="1">
    <source>
        <dbReference type="ARBA" id="ARBA00010403"/>
    </source>
</evidence>
<evidence type="ECO:0000259" key="4">
    <source>
        <dbReference type="Pfam" id="PF05378"/>
    </source>
</evidence>
<dbReference type="EMBL" id="JACHVA010000127">
    <property type="protein sequence ID" value="MBC2603567.1"/>
    <property type="molecule type" value="Genomic_DNA"/>
</dbReference>
<proteinExistence type="inferred from homology"/>
<dbReference type="Pfam" id="PF01968">
    <property type="entry name" value="Hydantoinase_A"/>
    <property type="match status" value="1"/>
</dbReference>
<dbReference type="RefSeq" id="WP_185694191.1">
    <property type="nucleotide sequence ID" value="NZ_JACHVA010000127.1"/>
</dbReference>
<evidence type="ECO:0000259" key="3">
    <source>
        <dbReference type="Pfam" id="PF02538"/>
    </source>
</evidence>
<dbReference type="InterPro" id="IPR045079">
    <property type="entry name" value="Oxoprolinase-like"/>
</dbReference>
<dbReference type="AlphaFoldDB" id="A0A7X1B109"/>
<dbReference type="InterPro" id="IPR003692">
    <property type="entry name" value="Hydantoinase_B"/>
</dbReference>
<gene>
    <name evidence="5" type="ORF">H5P30_17435</name>
</gene>
<comment type="caution">
    <text evidence="5">The sequence shown here is derived from an EMBL/GenBank/DDBJ whole genome shotgun (WGS) entry which is preliminary data.</text>
</comment>
<name>A0A7X1B109_9BACT</name>
<evidence type="ECO:0000313" key="6">
    <source>
        <dbReference type="Proteomes" id="UP000525652"/>
    </source>
</evidence>
<dbReference type="InterPro" id="IPR002821">
    <property type="entry name" value="Hydantoinase_A"/>
</dbReference>
<dbReference type="Proteomes" id="UP000525652">
    <property type="component" value="Unassembled WGS sequence"/>
</dbReference>
<dbReference type="PANTHER" id="PTHR11365">
    <property type="entry name" value="5-OXOPROLINASE RELATED"/>
    <property type="match status" value="1"/>
</dbReference>
<evidence type="ECO:0000259" key="2">
    <source>
        <dbReference type="Pfam" id="PF01968"/>
    </source>
</evidence>
<reference evidence="5 6" key="1">
    <citation type="submission" date="2020-07" db="EMBL/GenBank/DDBJ databases">
        <authorList>
            <person name="Feng X."/>
        </authorList>
    </citation>
    <scope>NUCLEOTIDE SEQUENCE [LARGE SCALE GENOMIC DNA]</scope>
    <source>
        <strain evidence="5 6">JCM14086</strain>
    </source>
</reference>
<dbReference type="InterPro" id="IPR008040">
    <property type="entry name" value="Hydant_A_N"/>
</dbReference>
<protein>
    <submittedName>
        <fullName evidence="5">Hydantoinase B/oxoprolinase family protein</fullName>
    </submittedName>
</protein>
<feature type="domain" description="Hydantoinase/oxoprolinase N-terminal" evidence="4">
    <location>
        <begin position="124"/>
        <end position="233"/>
    </location>
</feature>
<sequence>MTGIWKISADTGGTFTDIVAWSPSGKRMESKVLSTGNLRIRCLEFFENGRISVDARDLPDGFLDGFDLGEGRIVRELREGVLSHSGKAIPQGAYLEVETGLSAPVLGAHRVTETPLQKSLPPMLLRVATTRGTNALLEGKGAKVALVVSDGWKDLLRIGDQTRPDLFLRPIPERRVLFHSVESVAVRFDRQGNGPELSQISEVGLSDAEVAVVSLCNGYLNSKSEVEIAEELEARTGVRAIAASSISSLPGYLRRTETAVVEGYLSPIMDRYLDGIARSEGVDGLEVMTSSGGIVPREQFRAVDSLLSGPAGGMVGAVAAAQRAEIGPFLAFDMGGTSTDVSRFDGDLAYRSELTVGDARIYSEALRIDTVAAGGGSICDFDGFGFTVGPDSAGAEPGPACYGRGGPLTLTDVHLLLGRIDPDRFRFPLDSNAAEEAFTALLEKVGRAEAESDERLRILEGFRSIANERMAGALRGISIRDGMDPENFALLSFGGGGGLHACALADRLGMNRILQPGSAGILSAEGLSLARPERMERRPVMRPLKDFEEDASDCFSDLDRLALDTFEVDPHEALEWKREAFIRLTGQESTLVCEWEEGVDLEESFHRQFEEIFGFRQSDVPLEVASIRVRVRVEEENSSVENFPEGESLERNDGAFLDGDALEVGTHGVGPCVISQRFGTLVVEKGWRFRVGEAGSIRLDRDLSQELSRVDESSVEEVEHELFRNRFAAVVDSMGEMLRRTALSVNIRERLDFSCALLDGEGYLAVNAPHIPVHLGAMGHCVRSVSAALDWRSDDIAVTNHPGFGGSHLPDVTVLAPVFAGSDHPVAFLAVRAHHAEIGGIRAGSMPADAHSLAEEGVVLEPFHLIRKGEDHFGKLRDILSGKTGQPFPSRSPEINHADILSQVAAIREGTRMVEELVEEVGAQKVTHFLARILQQSEAWMRETLSALSQEVFRSKAEVFLDGGECIQVAARRDSEGRVVVDAAGTDSGKGSFQCPIGVSLSAVLYVCRLLVDRDVPLNEGLLRAIEIQIPEGCLLSASFGEKDPDNMPPVVAGNVEVSQRFVEALIRLFQIEADSQGTMNNVIFGNQQFSHYETIAGGSGASMRGPGRSAVQVHMTNTAITDPEILEHRFPVRVESFRIRPSSGGEGANRGGCGVIREYFFEETVELSLLTQHRTHGPEGVDGGGSGAIGRQVLIHPDGKEEILPYGCTVEAIAGSSLRVETPGGGGWGKQG</sequence>
<evidence type="ECO:0000313" key="5">
    <source>
        <dbReference type="EMBL" id="MBC2603567.1"/>
    </source>
</evidence>
<dbReference type="GO" id="GO:0017168">
    <property type="term" value="F:5-oxoprolinase (ATP-hydrolyzing) activity"/>
    <property type="evidence" value="ECO:0007669"/>
    <property type="project" value="TreeGrafter"/>
</dbReference>
<dbReference type="GO" id="GO:0005829">
    <property type="term" value="C:cytosol"/>
    <property type="evidence" value="ECO:0007669"/>
    <property type="project" value="TreeGrafter"/>
</dbReference>
<dbReference type="Pfam" id="PF02538">
    <property type="entry name" value="Hydantoinase_B"/>
    <property type="match status" value="1"/>
</dbReference>
<organism evidence="5 6">
    <name type="scientific">Puniceicoccus vermicola</name>
    <dbReference type="NCBI Taxonomy" id="388746"/>
    <lineage>
        <taxon>Bacteria</taxon>
        <taxon>Pseudomonadati</taxon>
        <taxon>Verrucomicrobiota</taxon>
        <taxon>Opitutia</taxon>
        <taxon>Puniceicoccales</taxon>
        <taxon>Puniceicoccaceae</taxon>
        <taxon>Puniceicoccus</taxon>
    </lineage>
</organism>
<keyword evidence="6" id="KW-1185">Reference proteome</keyword>
<feature type="domain" description="Hydantoinase A/oxoprolinase" evidence="2">
    <location>
        <begin position="255"/>
        <end position="533"/>
    </location>
</feature>
<dbReference type="PANTHER" id="PTHR11365:SF23">
    <property type="entry name" value="HYPOTHETICAL 5-OXOPROLINASE (EUROFUNG)-RELATED"/>
    <property type="match status" value="1"/>
</dbReference>